<evidence type="ECO:0000313" key="5">
    <source>
        <dbReference type="EMBL" id="KAL1215561.1"/>
    </source>
</evidence>
<organism evidence="5 6">
    <name type="scientific">Cardamine amara subsp. amara</name>
    <dbReference type="NCBI Taxonomy" id="228776"/>
    <lineage>
        <taxon>Eukaryota</taxon>
        <taxon>Viridiplantae</taxon>
        <taxon>Streptophyta</taxon>
        <taxon>Embryophyta</taxon>
        <taxon>Tracheophyta</taxon>
        <taxon>Spermatophyta</taxon>
        <taxon>Magnoliopsida</taxon>
        <taxon>eudicotyledons</taxon>
        <taxon>Gunneridae</taxon>
        <taxon>Pentapetalae</taxon>
        <taxon>rosids</taxon>
        <taxon>malvids</taxon>
        <taxon>Brassicales</taxon>
        <taxon>Brassicaceae</taxon>
        <taxon>Cardamineae</taxon>
        <taxon>Cardamine</taxon>
    </lineage>
</organism>
<feature type="compositionally biased region" description="Polar residues" evidence="4">
    <location>
        <begin position="539"/>
        <end position="550"/>
    </location>
</feature>
<feature type="region of interest" description="Disordered" evidence="4">
    <location>
        <begin position="519"/>
        <end position="572"/>
    </location>
</feature>
<dbReference type="EMBL" id="JBANAX010000284">
    <property type="protein sequence ID" value="KAL1215561.1"/>
    <property type="molecule type" value="Genomic_DNA"/>
</dbReference>
<keyword evidence="2 3" id="KW-0175">Coiled coil</keyword>
<reference evidence="5 6" key="1">
    <citation type="submission" date="2024-04" db="EMBL/GenBank/DDBJ databases">
        <title>Genome assembly C_amara_ONT_v2.</title>
        <authorList>
            <person name="Yant L."/>
            <person name="Moore C."/>
            <person name="Slenker M."/>
        </authorList>
    </citation>
    <scope>NUCLEOTIDE SEQUENCE [LARGE SCALE GENOMIC DNA]</scope>
    <source>
        <tissue evidence="5">Leaf</tissue>
    </source>
</reference>
<comment type="similarity">
    <text evidence="1">Belongs to the FPP family.</text>
</comment>
<feature type="coiled-coil region" evidence="3">
    <location>
        <begin position="329"/>
        <end position="363"/>
    </location>
</feature>
<name>A0ABD1B9G1_CARAN</name>
<dbReference type="Proteomes" id="UP001558713">
    <property type="component" value="Unassembled WGS sequence"/>
</dbReference>
<keyword evidence="6" id="KW-1185">Reference proteome</keyword>
<comment type="caution">
    <text evidence="5">The sequence shown here is derived from an EMBL/GenBank/DDBJ whole genome shotgun (WGS) entry which is preliminary data.</text>
</comment>
<feature type="region of interest" description="Disordered" evidence="4">
    <location>
        <begin position="1021"/>
        <end position="1049"/>
    </location>
</feature>
<protein>
    <submittedName>
        <fullName evidence="5">Filament-like plant protein 5</fullName>
    </submittedName>
</protein>
<dbReference type="Pfam" id="PF05911">
    <property type="entry name" value="FPP"/>
    <property type="match status" value="1"/>
</dbReference>
<feature type="coiled-coil region" evidence="3">
    <location>
        <begin position="851"/>
        <end position="1014"/>
    </location>
</feature>
<dbReference type="AlphaFoldDB" id="A0ABD1B9G1"/>
<evidence type="ECO:0000256" key="2">
    <source>
        <dbReference type="ARBA" id="ARBA00023054"/>
    </source>
</evidence>
<evidence type="ECO:0000256" key="3">
    <source>
        <dbReference type="SAM" id="Coils"/>
    </source>
</evidence>
<accession>A0ABD1B9G1</accession>
<evidence type="ECO:0000256" key="4">
    <source>
        <dbReference type="SAM" id="MobiDB-lite"/>
    </source>
</evidence>
<gene>
    <name evidence="5" type="ORF">V5N11_024118</name>
</gene>
<sequence length="1105" mass="123359">MEDFESLDKSNPSNCQGVFHAPACRVLLSPRIPYLKKKNKLRLLVKTLKICGASKLKKVHKSSIAASFFSGTNTLLPLSSSFLLCSSHECYLRSSRLLNSVESFVSSIYHLEKGAKMDGRSWLWKRKSSDKATTEKPVVGNESTPVCSLSYLASLENQEKCKNTNYVQITMDSYTHMSRMEDQVKLFESEVKDLKDKLTIAHSEIKTKESSILQHAKVAEEAVSGWEKADAETLALKRQLESVTLLKLTAEDRASHLDDALKECTRQIRIVKDESEQKLQDMILAKTMHWDKIKSELEGKIDELSQGLHRAASDNAALTRSLQERSEMIIRISEERSKAEANVEKLKTNIHLAEKEISSLKYDVHVASKEVEIRNEDKNMSLKSAEIANKQHLEGVKKIAKLEAECQRLRGLLRKKLPGPAAMTQMKIEVDSLGQEFTDPRAQRSIANAKPEVSADHKLEECKRENVTLTRRALEMEEEIQTLKELLASRNNELQVSRNVCGKTLGKLKILEGQMHKFNKDKNASKSSSRNLSESPSSGNEQNYSSVTSVSEDGFDEEGSSSECGPATSNDSVKVRKVSVVDGSSKPKISNRLELMDDFLEIEKLAANDTTDGANSASKSSNSVFSSKSVDKQSATKSNEQDEDTITTLDQLFMVLCSRINRIFESQEGISIEKIVEAARLSIQELQGSSPKKLSIPLFQVADETLEKHVLSSQETKKSENVQKNTKKQDLEAAVSNIHHFIKSTTKEATQLQEVNGNGRLSDSLEDFSSLVSKYSTGESSLSELILELSRISVLASNLNNVSLSLKPHSKETSIAVSNEKVTLLEKEVEESDSDPLGDTFSKTDDDDSSSKSLLKELEQLKLEKENIALELSRCLQNLESTKAGLEEKEKLISKLKSQLSSSNDLQSLAETQLKCVTESYKSLELRAKDLEAKVKSLEEETERLEMAFSAENHGHEVTLAKCRDLQETLQRQRNETCRKCSSSKLQPNQEKDIASATEKLAACQETIHLLSQQLQSLQPQSKSQSLEKKLQHQETSEATLNSSLDDLPHDHIIQQSRSVRHTVNPTVHAIIKSNSVSSSSKEDNEKHTRGLGRFFSSKTKSHGR</sequence>
<feature type="region of interest" description="Disordered" evidence="4">
    <location>
        <begin position="1071"/>
        <end position="1105"/>
    </location>
</feature>
<feature type="region of interest" description="Disordered" evidence="4">
    <location>
        <begin position="610"/>
        <end position="643"/>
    </location>
</feature>
<feature type="compositionally biased region" description="Low complexity" evidence="4">
    <location>
        <begin position="525"/>
        <end position="538"/>
    </location>
</feature>
<dbReference type="InterPro" id="IPR008587">
    <property type="entry name" value="FPP_plant"/>
</dbReference>
<dbReference type="PANTHER" id="PTHR31580:SF30">
    <property type="entry name" value="FILAMENT-LIKE PLANT PROTEIN 5"/>
    <property type="match status" value="1"/>
</dbReference>
<feature type="compositionally biased region" description="Low complexity" evidence="4">
    <location>
        <begin position="614"/>
        <end position="628"/>
    </location>
</feature>
<feature type="coiled-coil region" evidence="3">
    <location>
        <begin position="459"/>
        <end position="493"/>
    </location>
</feature>
<proteinExistence type="inferred from homology"/>
<feature type="compositionally biased region" description="Basic and acidic residues" evidence="4">
    <location>
        <begin position="1026"/>
        <end position="1036"/>
    </location>
</feature>
<evidence type="ECO:0000256" key="1">
    <source>
        <dbReference type="ARBA" id="ARBA00005921"/>
    </source>
</evidence>
<dbReference type="PANTHER" id="PTHR31580">
    <property type="entry name" value="FILAMENT-LIKE PLANT PROTEIN 4"/>
    <property type="match status" value="1"/>
</dbReference>
<evidence type="ECO:0000313" key="6">
    <source>
        <dbReference type="Proteomes" id="UP001558713"/>
    </source>
</evidence>
<feature type="region of interest" description="Disordered" evidence="4">
    <location>
        <begin position="827"/>
        <end position="850"/>
    </location>
</feature>